<keyword evidence="1" id="KW-0812">Transmembrane</keyword>
<dbReference type="EMBL" id="FQTV01000004">
    <property type="protein sequence ID" value="SHE92313.1"/>
    <property type="molecule type" value="Genomic_DNA"/>
</dbReference>
<reference evidence="3 4" key="1">
    <citation type="submission" date="2016-11" db="EMBL/GenBank/DDBJ databases">
        <authorList>
            <person name="Jaros S."/>
            <person name="Januszkiewicz K."/>
            <person name="Wedrychowicz H."/>
        </authorList>
    </citation>
    <scope>NUCLEOTIDE SEQUENCE [LARGE SCALE GENOMIC DNA]</scope>
    <source>
        <strain evidence="3 4">DSM 26991</strain>
    </source>
</reference>
<evidence type="ECO:0000313" key="3">
    <source>
        <dbReference type="EMBL" id="SHE92313.1"/>
    </source>
</evidence>
<gene>
    <name evidence="3" type="ORF">SAMN05444405_10425</name>
</gene>
<keyword evidence="1" id="KW-0472">Membrane</keyword>
<dbReference type="OrthoDB" id="1524740at2"/>
<dbReference type="RefSeq" id="WP_073400051.1">
    <property type="nucleotide sequence ID" value="NZ_FQTV01000004.1"/>
</dbReference>
<feature type="chain" id="PRO_5012183380" description="PEGA domain-containing protein" evidence="2">
    <location>
        <begin position="22"/>
        <end position="165"/>
    </location>
</feature>
<evidence type="ECO:0008006" key="5">
    <source>
        <dbReference type="Google" id="ProtNLM"/>
    </source>
</evidence>
<dbReference type="Proteomes" id="UP000184509">
    <property type="component" value="Unassembled WGS sequence"/>
</dbReference>
<name>A0A1M4XG34_9BACE</name>
<proteinExistence type="predicted"/>
<dbReference type="STRING" id="1297750.SAMN05444405_10425"/>
<protein>
    <recommendedName>
        <fullName evidence="5">PEGA domain-containing protein</fullName>
    </recommendedName>
</protein>
<feature type="signal peptide" evidence="2">
    <location>
        <begin position="1"/>
        <end position="21"/>
    </location>
</feature>
<sequence>MKNLTKSLFVAAFICLFSSCASIVSKSNWPLTVNTNPNGVKVEVTDKRGATVFEGLSPTTIYLKSGSGFFSSQSYLLKLTMEGYETKSIPVKCNLNGWYFGNIIFGGLIGILIVDPATGAMYKLEKEIVNETLEKKDGQTQASLEIKDIKDIPASMIQHLVKITQ</sequence>
<accession>A0A1M4XG34</accession>
<evidence type="ECO:0000256" key="1">
    <source>
        <dbReference type="SAM" id="Phobius"/>
    </source>
</evidence>
<keyword evidence="1" id="KW-1133">Transmembrane helix</keyword>
<evidence type="ECO:0000313" key="4">
    <source>
        <dbReference type="Proteomes" id="UP000184509"/>
    </source>
</evidence>
<dbReference type="PROSITE" id="PS51257">
    <property type="entry name" value="PROKAR_LIPOPROTEIN"/>
    <property type="match status" value="1"/>
</dbReference>
<keyword evidence="4" id="KW-1185">Reference proteome</keyword>
<keyword evidence="2" id="KW-0732">Signal</keyword>
<dbReference type="AlphaFoldDB" id="A0A1M4XG34"/>
<organism evidence="3 4">
    <name type="scientific">Bacteroides luti</name>
    <dbReference type="NCBI Taxonomy" id="1297750"/>
    <lineage>
        <taxon>Bacteria</taxon>
        <taxon>Pseudomonadati</taxon>
        <taxon>Bacteroidota</taxon>
        <taxon>Bacteroidia</taxon>
        <taxon>Bacteroidales</taxon>
        <taxon>Bacteroidaceae</taxon>
        <taxon>Bacteroides</taxon>
    </lineage>
</organism>
<evidence type="ECO:0000256" key="2">
    <source>
        <dbReference type="SAM" id="SignalP"/>
    </source>
</evidence>
<feature type="transmembrane region" description="Helical" evidence="1">
    <location>
        <begin position="97"/>
        <end position="114"/>
    </location>
</feature>